<dbReference type="SUPFAM" id="SSF50960">
    <property type="entry name" value="TolB, C-terminal domain"/>
    <property type="match status" value="1"/>
</dbReference>
<protein>
    <recommendedName>
        <fullName evidence="5">Elongator complex protein 2</fullName>
    </recommendedName>
</protein>
<keyword evidence="9" id="KW-0539">Nucleus</keyword>
<evidence type="ECO:0000256" key="8">
    <source>
        <dbReference type="ARBA" id="ARBA00022737"/>
    </source>
</evidence>
<evidence type="ECO:0000256" key="9">
    <source>
        <dbReference type="ARBA" id="ARBA00023242"/>
    </source>
</evidence>
<evidence type="ECO:0000256" key="6">
    <source>
        <dbReference type="ARBA" id="ARBA00022490"/>
    </source>
</evidence>
<gene>
    <name evidence="11" type="ORF">C8J55DRAFT_380290</name>
</gene>
<dbReference type="InterPro" id="IPR015943">
    <property type="entry name" value="WD40/YVTN_repeat-like_dom_sf"/>
</dbReference>
<dbReference type="GO" id="GO:0005737">
    <property type="term" value="C:cytoplasm"/>
    <property type="evidence" value="ECO:0007669"/>
    <property type="project" value="UniProtKB-SubCell"/>
</dbReference>
<evidence type="ECO:0000313" key="12">
    <source>
        <dbReference type="Proteomes" id="UP001150238"/>
    </source>
</evidence>
<comment type="similarity">
    <text evidence="4">Belongs to the WD repeat ELP2 family.</text>
</comment>
<dbReference type="InterPro" id="IPR001680">
    <property type="entry name" value="WD40_rpt"/>
</dbReference>
<feature type="non-terminal residue" evidence="11">
    <location>
        <position position="1"/>
    </location>
</feature>
<dbReference type="GO" id="GO:0002098">
    <property type="term" value="P:tRNA wobble uridine modification"/>
    <property type="evidence" value="ECO:0007669"/>
    <property type="project" value="InterPro"/>
</dbReference>
<feature type="repeat" description="WD" evidence="10">
    <location>
        <begin position="68"/>
        <end position="100"/>
    </location>
</feature>
<dbReference type="Gene3D" id="2.130.10.10">
    <property type="entry name" value="YVTN repeat-like/Quinoprotein amine dehydrogenase"/>
    <property type="match status" value="1"/>
</dbReference>
<evidence type="ECO:0000256" key="1">
    <source>
        <dbReference type="ARBA" id="ARBA00004123"/>
    </source>
</evidence>
<dbReference type="EMBL" id="JANVFS010000089">
    <property type="protein sequence ID" value="KAJ4463191.1"/>
    <property type="molecule type" value="Genomic_DNA"/>
</dbReference>
<reference evidence="11" key="2">
    <citation type="journal article" date="2023" name="Proc. Natl. Acad. Sci. U.S.A.">
        <title>A global phylogenomic analysis of the shiitake genus Lentinula.</title>
        <authorList>
            <person name="Sierra-Patev S."/>
            <person name="Min B."/>
            <person name="Naranjo-Ortiz M."/>
            <person name="Looney B."/>
            <person name="Konkel Z."/>
            <person name="Slot J.C."/>
            <person name="Sakamoto Y."/>
            <person name="Steenwyk J.L."/>
            <person name="Rokas A."/>
            <person name="Carro J."/>
            <person name="Camarero S."/>
            <person name="Ferreira P."/>
            <person name="Molpeceres G."/>
            <person name="Ruiz-Duenas F.J."/>
            <person name="Serrano A."/>
            <person name="Henrissat B."/>
            <person name="Drula E."/>
            <person name="Hughes K.W."/>
            <person name="Mata J.L."/>
            <person name="Ishikawa N.K."/>
            <person name="Vargas-Isla R."/>
            <person name="Ushijima S."/>
            <person name="Smith C.A."/>
            <person name="Donoghue J."/>
            <person name="Ahrendt S."/>
            <person name="Andreopoulos W."/>
            <person name="He G."/>
            <person name="LaButti K."/>
            <person name="Lipzen A."/>
            <person name="Ng V."/>
            <person name="Riley R."/>
            <person name="Sandor L."/>
            <person name="Barry K."/>
            <person name="Martinez A.T."/>
            <person name="Xiao Y."/>
            <person name="Gibbons J.G."/>
            <person name="Terashima K."/>
            <person name="Grigoriev I.V."/>
            <person name="Hibbett D."/>
        </authorList>
    </citation>
    <scope>NUCLEOTIDE SEQUENCE</scope>
    <source>
        <strain evidence="11">Sp2 HRB7682 ss15</strain>
    </source>
</reference>
<organism evidence="11 12">
    <name type="scientific">Lentinula lateritia</name>
    <dbReference type="NCBI Taxonomy" id="40482"/>
    <lineage>
        <taxon>Eukaryota</taxon>
        <taxon>Fungi</taxon>
        <taxon>Dikarya</taxon>
        <taxon>Basidiomycota</taxon>
        <taxon>Agaricomycotina</taxon>
        <taxon>Agaricomycetes</taxon>
        <taxon>Agaricomycetidae</taxon>
        <taxon>Agaricales</taxon>
        <taxon>Marasmiineae</taxon>
        <taxon>Omphalotaceae</taxon>
        <taxon>Lentinula</taxon>
    </lineage>
</organism>
<dbReference type="InterPro" id="IPR037289">
    <property type="entry name" value="Elp2"/>
</dbReference>
<proteinExistence type="inferred from homology"/>
<evidence type="ECO:0000256" key="10">
    <source>
        <dbReference type="PROSITE-ProRule" id="PRU00221"/>
    </source>
</evidence>
<evidence type="ECO:0000313" key="11">
    <source>
        <dbReference type="EMBL" id="KAJ4463191.1"/>
    </source>
</evidence>
<comment type="subcellular location">
    <subcellularLocation>
        <location evidence="2">Cytoplasm</location>
    </subcellularLocation>
    <subcellularLocation>
        <location evidence="1">Nucleus</location>
    </subcellularLocation>
</comment>
<dbReference type="GO" id="GO:0005634">
    <property type="term" value="C:nucleus"/>
    <property type="evidence" value="ECO:0007669"/>
    <property type="project" value="UniProtKB-SubCell"/>
</dbReference>
<dbReference type="AlphaFoldDB" id="A0A9W9DD41"/>
<dbReference type="GO" id="GO:0033588">
    <property type="term" value="C:elongator holoenzyme complex"/>
    <property type="evidence" value="ECO:0007669"/>
    <property type="project" value="InterPro"/>
</dbReference>
<accession>A0A9W9DD41</accession>
<name>A0A9W9DD41_9AGAR</name>
<evidence type="ECO:0000256" key="3">
    <source>
        <dbReference type="ARBA" id="ARBA00005043"/>
    </source>
</evidence>
<reference evidence="11" key="1">
    <citation type="submission" date="2022-08" db="EMBL/GenBank/DDBJ databases">
        <authorList>
            <consortium name="DOE Joint Genome Institute"/>
            <person name="Min B."/>
            <person name="Riley R."/>
            <person name="Sierra-Patev S."/>
            <person name="Naranjo-Ortiz M."/>
            <person name="Looney B."/>
            <person name="Konkel Z."/>
            <person name="Slot J.C."/>
            <person name="Sakamoto Y."/>
            <person name="Steenwyk J.L."/>
            <person name="Rokas A."/>
            <person name="Carro J."/>
            <person name="Camarero S."/>
            <person name="Ferreira P."/>
            <person name="Molpeceres G."/>
            <person name="Ruiz-Duenas F.J."/>
            <person name="Serrano A."/>
            <person name="Henrissat B."/>
            <person name="Drula E."/>
            <person name="Hughes K.W."/>
            <person name="Mata J.L."/>
            <person name="Ishikawa N.K."/>
            <person name="Vargas-Isla R."/>
            <person name="Ushijima S."/>
            <person name="Smith C.A."/>
            <person name="Ahrendt S."/>
            <person name="Andreopoulos W."/>
            <person name="He G."/>
            <person name="Labutti K."/>
            <person name="Lipzen A."/>
            <person name="Ng V."/>
            <person name="Sandor L."/>
            <person name="Barry K."/>
            <person name="Martinez A.T."/>
            <person name="Xiao Y."/>
            <person name="Gibbons J.G."/>
            <person name="Terashima K."/>
            <person name="Hibbett D.S."/>
            <person name="Grigoriev I.V."/>
        </authorList>
    </citation>
    <scope>NUCLEOTIDE SEQUENCE</scope>
    <source>
        <strain evidence="11">Sp2 HRB7682 ss15</strain>
    </source>
</reference>
<evidence type="ECO:0000256" key="2">
    <source>
        <dbReference type="ARBA" id="ARBA00004496"/>
    </source>
</evidence>
<evidence type="ECO:0000256" key="5">
    <source>
        <dbReference type="ARBA" id="ARBA00020267"/>
    </source>
</evidence>
<dbReference type="PANTHER" id="PTHR44111:SF1">
    <property type="entry name" value="ELONGATOR COMPLEX PROTEIN 2"/>
    <property type="match status" value="1"/>
</dbReference>
<dbReference type="PROSITE" id="PS50082">
    <property type="entry name" value="WD_REPEATS_2"/>
    <property type="match status" value="1"/>
</dbReference>
<keyword evidence="8" id="KW-0677">Repeat</keyword>
<dbReference type="PANTHER" id="PTHR44111">
    <property type="entry name" value="ELONGATOR COMPLEX PROTEIN 2"/>
    <property type="match status" value="1"/>
</dbReference>
<comment type="pathway">
    <text evidence="3">tRNA modification; 5-methoxycarbonylmethyl-2-thiouridine-tRNA biosynthesis.</text>
</comment>
<evidence type="ECO:0000256" key="4">
    <source>
        <dbReference type="ARBA" id="ARBA00005881"/>
    </source>
</evidence>
<dbReference type="PROSITE" id="PS50294">
    <property type="entry name" value="WD_REPEATS_REGION"/>
    <property type="match status" value="1"/>
</dbReference>
<comment type="caution">
    <text evidence="11">The sequence shown here is derived from an EMBL/GenBank/DDBJ whole genome shotgun (WGS) entry which is preliminary data.</text>
</comment>
<dbReference type="Pfam" id="PF00400">
    <property type="entry name" value="WD40"/>
    <property type="match status" value="1"/>
</dbReference>
<evidence type="ECO:0000256" key="7">
    <source>
        <dbReference type="ARBA" id="ARBA00022574"/>
    </source>
</evidence>
<keyword evidence="7 10" id="KW-0853">WD repeat</keyword>
<keyword evidence="6" id="KW-0963">Cytoplasm</keyword>
<sequence>RRPFEGELASVTLWPEVEKVFGHGYESIALATSSSRQYIASACKALSPEHAVVRIHDTTTYQPVGEPLTGHSLTVTQIAFSPDDQLILTVSRDRSWRLYQ</sequence>
<dbReference type="Proteomes" id="UP001150238">
    <property type="component" value="Unassembled WGS sequence"/>
</dbReference>
<dbReference type="SMART" id="SM00320">
    <property type="entry name" value="WD40"/>
    <property type="match status" value="1"/>
</dbReference>
<feature type="non-terminal residue" evidence="11">
    <location>
        <position position="100"/>
    </location>
</feature>